<organism evidence="4 5">
    <name type="scientific">Bifidobacterium vespertilionis</name>
    <dbReference type="NCBI Taxonomy" id="2562524"/>
    <lineage>
        <taxon>Bacteria</taxon>
        <taxon>Bacillati</taxon>
        <taxon>Actinomycetota</taxon>
        <taxon>Actinomycetes</taxon>
        <taxon>Bifidobacteriales</taxon>
        <taxon>Bifidobacteriaceae</taxon>
        <taxon>Bifidobacterium</taxon>
    </lineage>
</organism>
<gene>
    <name evidence="4" type="ORF">EM848_02660</name>
    <name evidence="3" type="ORF">EMO90_01375</name>
</gene>
<dbReference type="AlphaFoldDB" id="A0A5J5E554"/>
<feature type="region of interest" description="Disordered" evidence="1">
    <location>
        <begin position="128"/>
        <end position="147"/>
    </location>
</feature>
<dbReference type="EMBL" id="RZOA01000004">
    <property type="protein sequence ID" value="KAA8824059.1"/>
    <property type="molecule type" value="Genomic_DNA"/>
</dbReference>
<accession>A0A5J5E554</accession>
<dbReference type="EMBL" id="RZNZ01000001">
    <property type="protein sequence ID" value="KAA8822656.1"/>
    <property type="molecule type" value="Genomic_DNA"/>
</dbReference>
<dbReference type="Proteomes" id="UP000345527">
    <property type="component" value="Unassembled WGS sequence"/>
</dbReference>
<dbReference type="Gene3D" id="3.40.570.10">
    <property type="entry name" value="Extracellular Endonuclease, subunit A"/>
    <property type="match status" value="1"/>
</dbReference>
<dbReference type="InterPro" id="IPR044927">
    <property type="entry name" value="Endonuclea_NS_2"/>
</dbReference>
<comment type="caution">
    <text evidence="4">The sequence shown here is derived from an EMBL/GenBank/DDBJ whole genome shotgun (WGS) entry which is preliminary data.</text>
</comment>
<evidence type="ECO:0000313" key="5">
    <source>
        <dbReference type="Proteomes" id="UP000345527"/>
    </source>
</evidence>
<reference evidence="5 6" key="1">
    <citation type="journal article" date="2019" name="Syst. Appl. Microbiol.">
        <title>Characterization of Bifidobacterium species in feaces of the Egyptian fruit bat: Description of B. vespertilionis sp. nov. and B. rousetti sp. nov.</title>
        <authorList>
            <person name="Modesto M."/>
            <person name="Satti M."/>
            <person name="Watanabe K."/>
            <person name="Puglisi E."/>
            <person name="Morelli L."/>
            <person name="Huang C.-H."/>
            <person name="Liou J.-S."/>
            <person name="Miyashita M."/>
            <person name="Tamura T."/>
            <person name="Saito S."/>
            <person name="Mori K."/>
            <person name="Huang L."/>
            <person name="Sciavilla P."/>
            <person name="Sandri C."/>
            <person name="Spiezio C."/>
            <person name="Vitali F."/>
            <person name="Cavalieri D."/>
            <person name="Perpetuini G."/>
            <person name="Tofalo R."/>
            <person name="Bonetti A."/>
            <person name="Arita M."/>
            <person name="Mattarelli P."/>
        </authorList>
    </citation>
    <scope>NUCLEOTIDE SEQUENCE [LARGE SCALE GENOMIC DNA]</scope>
    <source>
        <strain evidence="3 6">RST16</strain>
        <strain evidence="4 5">RST8</strain>
    </source>
</reference>
<evidence type="ECO:0000313" key="4">
    <source>
        <dbReference type="EMBL" id="KAA8824059.1"/>
    </source>
</evidence>
<feature type="domain" description="Type VII secretion system protein EssD-like" evidence="2">
    <location>
        <begin position="172"/>
        <end position="257"/>
    </location>
</feature>
<dbReference type="OrthoDB" id="9783680at2"/>
<dbReference type="InterPro" id="IPR044929">
    <property type="entry name" value="DNA/RNA_non-sp_Endonuclease_sf"/>
</dbReference>
<dbReference type="Pfam" id="PF13930">
    <property type="entry name" value="Endonuclea_NS_2"/>
    <property type="match status" value="1"/>
</dbReference>
<evidence type="ECO:0000313" key="3">
    <source>
        <dbReference type="EMBL" id="KAA8822656.1"/>
    </source>
</evidence>
<name>A0A5J5E554_9BIFI</name>
<dbReference type="Proteomes" id="UP000374630">
    <property type="component" value="Unassembled WGS sequence"/>
</dbReference>
<protein>
    <recommendedName>
        <fullName evidence="2">Type VII secretion system protein EssD-like domain-containing protein</fullName>
    </recommendedName>
</protein>
<keyword evidence="6" id="KW-1185">Reference proteome</keyword>
<evidence type="ECO:0000313" key="6">
    <source>
        <dbReference type="Proteomes" id="UP000374630"/>
    </source>
</evidence>
<sequence length="286" mass="30707">MTHNGPMSKFCSKCSRKGPMRMKLHMKRIVAGLLAALTLIVPAGCSADSSAIGGLLDGLASQGQSQSYGSLPKEWSLAAAPDYYTVVGKADFSGVDLPKAGEIRYAEPDALGRSGQVVGVIDKALRTEGSERERDMPSTITGWPKKNPEVDINLTADNTCSLAKDSRPKNTCYHGYLFNKSHLIAKSLGGQDIAKNMVTGTRTQNVGKNNPAGGMAYTESEARDWIDKHPDGTITYMATPNYTGDELLPRTVTVDIRTSDGSIDQRVVVWNAANGFTIDYAKGGTR</sequence>
<evidence type="ECO:0000256" key="1">
    <source>
        <dbReference type="SAM" id="MobiDB-lite"/>
    </source>
</evidence>
<proteinExistence type="predicted"/>
<evidence type="ECO:0000259" key="2">
    <source>
        <dbReference type="Pfam" id="PF13930"/>
    </source>
</evidence>